<gene>
    <name evidence="17" type="ORF">PODLI_1B019234</name>
</gene>
<keyword evidence="6 12" id="KW-0863">Zinc-finger</keyword>
<accession>A0AA35K1K7</accession>
<evidence type="ECO:0000256" key="6">
    <source>
        <dbReference type="ARBA" id="ARBA00022771"/>
    </source>
</evidence>
<keyword evidence="5" id="KW-0677">Repeat</keyword>
<feature type="domain" description="KRAB" evidence="16">
    <location>
        <begin position="196"/>
        <end position="273"/>
    </location>
</feature>
<feature type="domain" description="C2H2-type" evidence="14">
    <location>
        <begin position="282"/>
        <end position="309"/>
    </location>
</feature>
<feature type="domain" description="C2H2-type" evidence="14">
    <location>
        <begin position="366"/>
        <end position="393"/>
    </location>
</feature>
<dbReference type="FunFam" id="1.10.4020.10:FF:000005">
    <property type="entry name" value="Uncharacterized protein"/>
    <property type="match status" value="1"/>
</dbReference>
<dbReference type="PROSITE" id="PS50804">
    <property type="entry name" value="SCAN_BOX"/>
    <property type="match status" value="1"/>
</dbReference>
<dbReference type="SMART" id="SM00355">
    <property type="entry name" value="ZnF_C2H2"/>
    <property type="match status" value="8"/>
</dbReference>
<dbReference type="InterPro" id="IPR036051">
    <property type="entry name" value="KRAB_dom_sf"/>
</dbReference>
<sequence>MDEQNSAGPEAGRGRSAIKPGNSEVFWKTSVQEDLGEDTLSSDVQRQQFRHFCYHRAKGPREVCNQLHHLCRQWLKPEQHTKNQMLDLVILEQFLAVLPPEMQSWVRECGAETSSQAVALAEGFLLSQAEDRKREQQQGQDLLAKMDTDFPEMEMIPLDSRQRPLGDWIMLAEPPQPSPLHSGREAASVALEQGPASFEDVAVHFMDEEWALLDPDQRALHTEVMEETCGILALLEGGELESKTKGDYYKIYTVGAPCKYWECGQSFCQSSLQGIHKGEKQYQCLECGKTFSRSDHLTSHQIIHTGNRPYQCLECGKSFSLKHNLTSHQRIHTGRKPYQCLECGESFRWKKSLTSHQGIHTGEKPYECLECGKSFIQKETLTSHLKIHTGEKPYQCLECGKCFSRRDHLTSHQMIHSGEKPYHCLECGKNFSQSSHLMTHQRIHSKEKPFHCLECGKSFSRSSHLMSHQMIHTGEKPYQCLECGKSFRWKESLTSHQRIHVGEKP</sequence>
<dbReference type="GO" id="GO:0008270">
    <property type="term" value="F:zinc ion binding"/>
    <property type="evidence" value="ECO:0007669"/>
    <property type="project" value="UniProtKB-KW"/>
</dbReference>
<dbReference type="CDD" id="cd07765">
    <property type="entry name" value="KRAB_A-box"/>
    <property type="match status" value="1"/>
</dbReference>
<evidence type="ECO:0000313" key="17">
    <source>
        <dbReference type="EMBL" id="CAI5768703.1"/>
    </source>
</evidence>
<evidence type="ECO:0000259" key="16">
    <source>
        <dbReference type="PROSITE" id="PS50805"/>
    </source>
</evidence>
<dbReference type="GO" id="GO:0045944">
    <property type="term" value="P:positive regulation of transcription by RNA polymerase II"/>
    <property type="evidence" value="ECO:0007669"/>
    <property type="project" value="UniProtKB-ARBA"/>
</dbReference>
<evidence type="ECO:0000256" key="4">
    <source>
        <dbReference type="ARBA" id="ARBA00022723"/>
    </source>
</evidence>
<keyword evidence="4" id="KW-0479">Metal-binding</keyword>
<dbReference type="InterPro" id="IPR050329">
    <property type="entry name" value="GLI_C2H2-zinc-finger"/>
</dbReference>
<evidence type="ECO:0000256" key="13">
    <source>
        <dbReference type="SAM" id="MobiDB-lite"/>
    </source>
</evidence>
<dbReference type="PANTHER" id="PTHR19818">
    <property type="entry name" value="ZINC FINGER PROTEIN ZIC AND GLI"/>
    <property type="match status" value="1"/>
</dbReference>
<dbReference type="FunFam" id="3.30.160.60:FF:000781">
    <property type="entry name" value="zinc finger protein 205 isoform X1"/>
    <property type="match status" value="1"/>
</dbReference>
<dbReference type="FunFam" id="3.30.160.60:FF:000337">
    <property type="entry name" value="Zinc finger and BTB domain containing 41"/>
    <property type="match status" value="2"/>
</dbReference>
<dbReference type="PROSITE" id="PS50805">
    <property type="entry name" value="KRAB"/>
    <property type="match status" value="1"/>
</dbReference>
<feature type="domain" description="SCAN box" evidence="15">
    <location>
        <begin position="46"/>
        <end position="124"/>
    </location>
</feature>
<dbReference type="SUPFAM" id="SSF109640">
    <property type="entry name" value="KRAB domain (Kruppel-associated box)"/>
    <property type="match status" value="1"/>
</dbReference>
<dbReference type="SMART" id="SM00349">
    <property type="entry name" value="KRAB"/>
    <property type="match status" value="1"/>
</dbReference>
<dbReference type="GO" id="GO:0000981">
    <property type="term" value="F:DNA-binding transcription factor activity, RNA polymerase II-specific"/>
    <property type="evidence" value="ECO:0007669"/>
    <property type="project" value="TreeGrafter"/>
</dbReference>
<dbReference type="Proteomes" id="UP001178461">
    <property type="component" value="Chromosome 2"/>
</dbReference>
<evidence type="ECO:0000256" key="11">
    <source>
        <dbReference type="ARBA" id="ARBA00023242"/>
    </source>
</evidence>
<dbReference type="InterPro" id="IPR001909">
    <property type="entry name" value="KRAB"/>
</dbReference>
<name>A0AA35K1K7_9SAUR</name>
<dbReference type="GO" id="GO:0000978">
    <property type="term" value="F:RNA polymerase II cis-regulatory region sequence-specific DNA binding"/>
    <property type="evidence" value="ECO:0007669"/>
    <property type="project" value="TreeGrafter"/>
</dbReference>
<comment type="similarity">
    <text evidence="2">Belongs to the krueppel C2H2-type zinc-finger protein family.</text>
</comment>
<feature type="domain" description="C2H2-type" evidence="14">
    <location>
        <begin position="394"/>
        <end position="421"/>
    </location>
</feature>
<organism evidence="17 18">
    <name type="scientific">Podarcis lilfordi</name>
    <name type="common">Lilford's wall lizard</name>
    <dbReference type="NCBI Taxonomy" id="74358"/>
    <lineage>
        <taxon>Eukaryota</taxon>
        <taxon>Metazoa</taxon>
        <taxon>Chordata</taxon>
        <taxon>Craniata</taxon>
        <taxon>Vertebrata</taxon>
        <taxon>Euteleostomi</taxon>
        <taxon>Lepidosauria</taxon>
        <taxon>Squamata</taxon>
        <taxon>Bifurcata</taxon>
        <taxon>Unidentata</taxon>
        <taxon>Episquamata</taxon>
        <taxon>Laterata</taxon>
        <taxon>Lacertibaenia</taxon>
        <taxon>Lacertidae</taxon>
        <taxon>Podarcis</taxon>
    </lineage>
</organism>
<dbReference type="FunFam" id="3.30.160.60:FF:000620">
    <property type="entry name" value="Zinc finger protein 263"/>
    <property type="match status" value="1"/>
</dbReference>
<keyword evidence="10" id="KW-0804">Transcription</keyword>
<evidence type="ECO:0000256" key="12">
    <source>
        <dbReference type="PROSITE-ProRule" id="PRU00042"/>
    </source>
</evidence>
<dbReference type="FunFam" id="3.30.160.60:FF:002343">
    <property type="entry name" value="Zinc finger protein 33A"/>
    <property type="match status" value="1"/>
</dbReference>
<feature type="region of interest" description="Disordered" evidence="13">
    <location>
        <begin position="1"/>
        <end position="20"/>
    </location>
</feature>
<keyword evidence="9" id="KW-0238">DNA-binding</keyword>
<keyword evidence="18" id="KW-1185">Reference proteome</keyword>
<dbReference type="InterPro" id="IPR038269">
    <property type="entry name" value="SCAN_sf"/>
</dbReference>
<dbReference type="SMART" id="SM00431">
    <property type="entry name" value="SCAN"/>
    <property type="match status" value="1"/>
</dbReference>
<evidence type="ECO:0000256" key="5">
    <source>
        <dbReference type="ARBA" id="ARBA00022737"/>
    </source>
</evidence>
<evidence type="ECO:0000259" key="15">
    <source>
        <dbReference type="PROSITE" id="PS50804"/>
    </source>
</evidence>
<feature type="domain" description="C2H2-type" evidence="14">
    <location>
        <begin position="338"/>
        <end position="365"/>
    </location>
</feature>
<feature type="domain" description="C2H2-type" evidence="14">
    <location>
        <begin position="450"/>
        <end position="477"/>
    </location>
</feature>
<dbReference type="CDD" id="cd07936">
    <property type="entry name" value="SCAN"/>
    <property type="match status" value="1"/>
</dbReference>
<dbReference type="InterPro" id="IPR013087">
    <property type="entry name" value="Znf_C2H2_type"/>
</dbReference>
<dbReference type="Pfam" id="PF02023">
    <property type="entry name" value="SCAN"/>
    <property type="match status" value="1"/>
</dbReference>
<dbReference type="PROSITE" id="PS50157">
    <property type="entry name" value="ZINC_FINGER_C2H2_2"/>
    <property type="match status" value="8"/>
</dbReference>
<dbReference type="GO" id="GO:0005634">
    <property type="term" value="C:nucleus"/>
    <property type="evidence" value="ECO:0007669"/>
    <property type="project" value="UniProtKB-SubCell"/>
</dbReference>
<dbReference type="PROSITE" id="PS00028">
    <property type="entry name" value="ZINC_FINGER_C2H2_1"/>
    <property type="match status" value="8"/>
</dbReference>
<keyword evidence="7" id="KW-0862">Zinc</keyword>
<evidence type="ECO:0000259" key="14">
    <source>
        <dbReference type="PROSITE" id="PS50157"/>
    </source>
</evidence>
<evidence type="ECO:0000313" key="18">
    <source>
        <dbReference type="Proteomes" id="UP001178461"/>
    </source>
</evidence>
<evidence type="ECO:0000256" key="2">
    <source>
        <dbReference type="ARBA" id="ARBA00006991"/>
    </source>
</evidence>
<dbReference type="Gene3D" id="1.10.4020.10">
    <property type="entry name" value="DNA breaking-rejoining enzymes"/>
    <property type="match status" value="1"/>
</dbReference>
<dbReference type="AlphaFoldDB" id="A0AA35K1K7"/>
<feature type="domain" description="C2H2-type" evidence="14">
    <location>
        <begin position="422"/>
        <end position="449"/>
    </location>
</feature>
<dbReference type="Gene3D" id="3.30.160.60">
    <property type="entry name" value="Classic Zinc Finger"/>
    <property type="match status" value="8"/>
</dbReference>
<protein>
    <submittedName>
        <fullName evidence="17">Finger with KRAB and SCAN domains 7-like</fullName>
    </submittedName>
</protein>
<keyword evidence="11" id="KW-0539">Nucleus</keyword>
<dbReference type="FunFam" id="3.30.160.60:FF:000540">
    <property type="entry name" value="zinc finger protein 263 isoform X1"/>
    <property type="match status" value="1"/>
</dbReference>
<dbReference type="InterPro" id="IPR036236">
    <property type="entry name" value="Znf_C2H2_sf"/>
</dbReference>
<evidence type="ECO:0000256" key="7">
    <source>
        <dbReference type="ARBA" id="ARBA00022833"/>
    </source>
</evidence>
<keyword evidence="8" id="KW-0805">Transcription regulation</keyword>
<evidence type="ECO:0000256" key="9">
    <source>
        <dbReference type="ARBA" id="ARBA00023125"/>
    </source>
</evidence>
<dbReference type="SUPFAM" id="SSF57667">
    <property type="entry name" value="beta-beta-alpha zinc fingers"/>
    <property type="match status" value="4"/>
</dbReference>
<dbReference type="EMBL" id="OX395127">
    <property type="protein sequence ID" value="CAI5768703.1"/>
    <property type="molecule type" value="Genomic_DNA"/>
</dbReference>
<evidence type="ECO:0000256" key="1">
    <source>
        <dbReference type="ARBA" id="ARBA00004123"/>
    </source>
</evidence>
<dbReference type="FunFam" id="3.30.160.60:FF:001430">
    <property type="entry name" value="Uncharacterized protein"/>
    <property type="match status" value="2"/>
</dbReference>
<proteinExistence type="inferred from homology"/>
<feature type="domain" description="C2H2-type" evidence="14">
    <location>
        <begin position="310"/>
        <end position="337"/>
    </location>
</feature>
<evidence type="ECO:0000256" key="8">
    <source>
        <dbReference type="ARBA" id="ARBA00023015"/>
    </source>
</evidence>
<evidence type="ECO:0000256" key="3">
    <source>
        <dbReference type="ARBA" id="ARBA00022553"/>
    </source>
</evidence>
<keyword evidence="3" id="KW-0597">Phosphoprotein</keyword>
<evidence type="ECO:0000256" key="10">
    <source>
        <dbReference type="ARBA" id="ARBA00023163"/>
    </source>
</evidence>
<dbReference type="Pfam" id="PF00096">
    <property type="entry name" value="zf-C2H2"/>
    <property type="match status" value="8"/>
</dbReference>
<dbReference type="PANTHER" id="PTHR19818:SF157">
    <property type="entry name" value="C2H2-TYPE DOMAIN-CONTAINING PROTEIN"/>
    <property type="match status" value="1"/>
</dbReference>
<dbReference type="Pfam" id="PF01352">
    <property type="entry name" value="KRAB"/>
    <property type="match status" value="1"/>
</dbReference>
<dbReference type="Gene3D" id="6.10.140.140">
    <property type="match status" value="1"/>
</dbReference>
<dbReference type="SUPFAM" id="SSF47353">
    <property type="entry name" value="Retrovirus capsid dimerization domain-like"/>
    <property type="match status" value="1"/>
</dbReference>
<feature type="domain" description="C2H2-type" evidence="14">
    <location>
        <begin position="478"/>
        <end position="505"/>
    </location>
</feature>
<dbReference type="InterPro" id="IPR003309">
    <property type="entry name" value="SCAN_dom"/>
</dbReference>
<reference evidence="17" key="1">
    <citation type="submission" date="2022-12" db="EMBL/GenBank/DDBJ databases">
        <authorList>
            <person name="Alioto T."/>
            <person name="Alioto T."/>
            <person name="Gomez Garrido J."/>
        </authorList>
    </citation>
    <scope>NUCLEOTIDE SEQUENCE</scope>
</reference>
<comment type="subcellular location">
    <subcellularLocation>
        <location evidence="1">Nucleus</location>
    </subcellularLocation>
</comment>